<comment type="caution">
    <text evidence="1">The sequence shown here is derived from an EMBL/GenBank/DDBJ whole genome shotgun (WGS) entry which is preliminary data.</text>
</comment>
<evidence type="ECO:0000313" key="1">
    <source>
        <dbReference type="EMBL" id="MDR6529855.1"/>
    </source>
</evidence>
<organism evidence="1 2">
    <name type="scientific">Caulobacter rhizosphaerae</name>
    <dbReference type="NCBI Taxonomy" id="2010972"/>
    <lineage>
        <taxon>Bacteria</taxon>
        <taxon>Pseudomonadati</taxon>
        <taxon>Pseudomonadota</taxon>
        <taxon>Alphaproteobacteria</taxon>
        <taxon>Caulobacterales</taxon>
        <taxon>Caulobacteraceae</taxon>
        <taxon>Caulobacter</taxon>
    </lineage>
</organism>
<reference evidence="1 2" key="1">
    <citation type="submission" date="2023-07" db="EMBL/GenBank/DDBJ databases">
        <title>Sorghum-associated microbial communities from plants grown in Nebraska, USA.</title>
        <authorList>
            <person name="Schachtman D."/>
        </authorList>
    </citation>
    <scope>NUCLEOTIDE SEQUENCE [LARGE SCALE GENOMIC DNA]</scope>
    <source>
        <strain evidence="1 2">DS2154</strain>
    </source>
</reference>
<gene>
    <name evidence="1" type="ORF">J2800_000579</name>
</gene>
<keyword evidence="2" id="KW-1185">Reference proteome</keyword>
<dbReference type="EMBL" id="JAVDRL010000002">
    <property type="protein sequence ID" value="MDR6529855.1"/>
    <property type="molecule type" value="Genomic_DNA"/>
</dbReference>
<accession>A0ABU1MUI9</accession>
<sequence>MNRAVVDVQPFGGRAVERALSISTNTRGGDPALLNP</sequence>
<name>A0ABU1MUI9_9CAUL</name>
<protein>
    <submittedName>
        <fullName evidence="1">Uncharacterized protein</fullName>
    </submittedName>
</protein>
<proteinExistence type="predicted"/>
<dbReference type="Proteomes" id="UP001262754">
    <property type="component" value="Unassembled WGS sequence"/>
</dbReference>
<evidence type="ECO:0000313" key="2">
    <source>
        <dbReference type="Proteomes" id="UP001262754"/>
    </source>
</evidence>